<keyword evidence="2" id="KW-0479">Metal-binding</keyword>
<evidence type="ECO:0000256" key="5">
    <source>
        <dbReference type="ARBA" id="ARBA00049598"/>
    </source>
</evidence>
<dbReference type="GO" id="GO:0000463">
    <property type="term" value="P:maturation of LSU-rRNA from tricistronic rRNA transcript (SSU-rRNA, 5.8S rRNA, LSU-rRNA)"/>
    <property type="evidence" value="ECO:0007669"/>
    <property type="project" value="TreeGrafter"/>
</dbReference>
<dbReference type="PANTHER" id="PTHR13483:SF3">
    <property type="entry name" value="BOX C_D SNORNA PROTEIN 1"/>
    <property type="match status" value="1"/>
</dbReference>
<evidence type="ECO:0000256" key="1">
    <source>
        <dbReference type="ARBA" id="ARBA00022553"/>
    </source>
</evidence>
<dbReference type="InterPro" id="IPR057721">
    <property type="entry name" value="BCD1_alpha/beta"/>
</dbReference>
<dbReference type="Pfam" id="PF04438">
    <property type="entry name" value="zf-HIT"/>
    <property type="match status" value="1"/>
</dbReference>
<dbReference type="InterPro" id="IPR051639">
    <property type="entry name" value="BCD1"/>
</dbReference>
<name>A0A9W4TVV5_9ASCO</name>
<dbReference type="PANTHER" id="PTHR13483">
    <property type="entry name" value="BOX C_D SNORNA PROTEIN 1-RELATED"/>
    <property type="match status" value="1"/>
</dbReference>
<comment type="similarity">
    <text evidence="6">Belongs to the BCD1 family.</text>
</comment>
<evidence type="ECO:0000256" key="2">
    <source>
        <dbReference type="ARBA" id="ARBA00022723"/>
    </source>
</evidence>
<dbReference type="OrthoDB" id="272357at2759"/>
<gene>
    <name evidence="10" type="ORF">CANVERA_P2612</name>
</gene>
<accession>A0A9W4TVV5</accession>
<feature type="region of interest" description="Disordered" evidence="8">
    <location>
        <begin position="267"/>
        <end position="347"/>
    </location>
</feature>
<dbReference type="Proteomes" id="UP001152885">
    <property type="component" value="Unassembled WGS sequence"/>
</dbReference>
<evidence type="ECO:0000259" key="9">
    <source>
        <dbReference type="PROSITE" id="PS51083"/>
    </source>
</evidence>
<evidence type="ECO:0000256" key="3">
    <source>
        <dbReference type="ARBA" id="ARBA00022771"/>
    </source>
</evidence>
<sequence>MDDEISSNCLICKVNQFKYTCPGCDLKTCSLKCYNLHKVEFSCSGKINSNKYIKRSDLNQIHLNRDYNFLLNVDRKIQISKEDLDKQHSRNILKRTRNENGQNKRFKYNIDDKRVKLVLKRFRASFQIKRENTLIINLPQGMQRSISNKTGYDKKLNSFVWTVEWIILNDKGDESYKFISYKIKEGNILKDAIPLNILAKHALHLNKDELQLYLKNVFDKDEMILINRNETVSKILKDKIVLEYPTIYVTASNESLKNRIINEEDAYNIDNSGESSSDETSSDSDSDSNSDSSESSDSSSNSSSDDEDDDDDDSGPEESSSKPIIPQNTNIETNINDPNEINLDDID</sequence>
<dbReference type="InterPro" id="IPR007529">
    <property type="entry name" value="Znf_HIT"/>
</dbReference>
<evidence type="ECO:0000256" key="7">
    <source>
        <dbReference type="PROSITE-ProRule" id="PRU00453"/>
    </source>
</evidence>
<dbReference type="Pfam" id="PF25790">
    <property type="entry name" value="BCD1"/>
    <property type="match status" value="1"/>
</dbReference>
<dbReference type="AlphaFoldDB" id="A0A9W4TVV5"/>
<dbReference type="GO" id="GO:0008270">
    <property type="term" value="F:zinc ion binding"/>
    <property type="evidence" value="ECO:0007669"/>
    <property type="project" value="UniProtKB-UniRule"/>
</dbReference>
<keyword evidence="1" id="KW-0597">Phosphoprotein</keyword>
<comment type="caution">
    <text evidence="10">The sequence shown here is derived from an EMBL/GenBank/DDBJ whole genome shotgun (WGS) entry which is preliminary data.</text>
</comment>
<dbReference type="GO" id="GO:0070761">
    <property type="term" value="C:pre-snoRNP complex"/>
    <property type="evidence" value="ECO:0007669"/>
    <property type="project" value="TreeGrafter"/>
</dbReference>
<organism evidence="10 11">
    <name type="scientific">Candida verbasci</name>
    <dbReference type="NCBI Taxonomy" id="1227364"/>
    <lineage>
        <taxon>Eukaryota</taxon>
        <taxon>Fungi</taxon>
        <taxon>Dikarya</taxon>
        <taxon>Ascomycota</taxon>
        <taxon>Saccharomycotina</taxon>
        <taxon>Pichiomycetes</taxon>
        <taxon>Debaryomycetaceae</taxon>
        <taxon>Candida/Lodderomyces clade</taxon>
        <taxon>Candida</taxon>
    </lineage>
</organism>
<dbReference type="PROSITE" id="PS51083">
    <property type="entry name" value="ZF_HIT"/>
    <property type="match status" value="1"/>
</dbReference>
<evidence type="ECO:0000256" key="8">
    <source>
        <dbReference type="SAM" id="MobiDB-lite"/>
    </source>
</evidence>
<feature type="domain" description="HIT-type" evidence="9">
    <location>
        <begin position="9"/>
        <end position="43"/>
    </location>
</feature>
<protein>
    <recommendedName>
        <fullName evidence="9">HIT-type domain-containing protein</fullName>
    </recommendedName>
</protein>
<feature type="compositionally biased region" description="Acidic residues" evidence="8">
    <location>
        <begin position="304"/>
        <end position="316"/>
    </location>
</feature>
<evidence type="ECO:0000256" key="4">
    <source>
        <dbReference type="ARBA" id="ARBA00022833"/>
    </source>
</evidence>
<dbReference type="GO" id="GO:0000492">
    <property type="term" value="P:box C/D snoRNP assembly"/>
    <property type="evidence" value="ECO:0007669"/>
    <property type="project" value="TreeGrafter"/>
</dbReference>
<keyword evidence="11" id="KW-1185">Reference proteome</keyword>
<dbReference type="GO" id="GO:0005634">
    <property type="term" value="C:nucleus"/>
    <property type="evidence" value="ECO:0007669"/>
    <property type="project" value="TreeGrafter"/>
</dbReference>
<dbReference type="Gene3D" id="3.30.60.190">
    <property type="match status" value="1"/>
</dbReference>
<evidence type="ECO:0000313" key="11">
    <source>
        <dbReference type="Proteomes" id="UP001152885"/>
    </source>
</evidence>
<keyword evidence="3 7" id="KW-0863">Zinc-finger</keyword>
<dbReference type="SUPFAM" id="SSF144232">
    <property type="entry name" value="HIT/MYND zinc finger-like"/>
    <property type="match status" value="1"/>
</dbReference>
<dbReference type="GO" id="GO:0048254">
    <property type="term" value="P:snoRNA localization"/>
    <property type="evidence" value="ECO:0007669"/>
    <property type="project" value="TreeGrafter"/>
</dbReference>
<proteinExistence type="inferred from homology"/>
<dbReference type="EMBL" id="CANTUO010000002">
    <property type="protein sequence ID" value="CAI5758099.1"/>
    <property type="molecule type" value="Genomic_DNA"/>
</dbReference>
<feature type="compositionally biased region" description="Acidic residues" evidence="8">
    <location>
        <begin position="276"/>
        <end position="288"/>
    </location>
</feature>
<feature type="compositionally biased region" description="Polar residues" evidence="8">
    <location>
        <begin position="326"/>
        <end position="339"/>
    </location>
</feature>
<evidence type="ECO:0000256" key="6">
    <source>
        <dbReference type="ARBA" id="ARBA00049654"/>
    </source>
</evidence>
<dbReference type="CDD" id="cd23023">
    <property type="entry name" value="zf-HIT_BCD1"/>
    <property type="match status" value="1"/>
</dbReference>
<feature type="compositionally biased region" description="Low complexity" evidence="8">
    <location>
        <begin position="289"/>
        <end position="303"/>
    </location>
</feature>
<comment type="function">
    <text evidence="5">Required for box C/D snoRNAs accumulation involved in snoRNA processing, snoRNA transport to the nucleolus and ribosome biogenesis.</text>
</comment>
<evidence type="ECO:0000313" key="10">
    <source>
        <dbReference type="EMBL" id="CAI5758099.1"/>
    </source>
</evidence>
<keyword evidence="4" id="KW-0862">Zinc</keyword>
<reference evidence="10" key="1">
    <citation type="submission" date="2022-12" db="EMBL/GenBank/DDBJ databases">
        <authorList>
            <person name="Brejova B."/>
        </authorList>
    </citation>
    <scope>NUCLEOTIDE SEQUENCE</scope>
</reference>